<feature type="transmembrane region" description="Helical" evidence="1">
    <location>
        <begin position="20"/>
        <end position="37"/>
    </location>
</feature>
<keyword evidence="3" id="KW-1185">Reference proteome</keyword>
<gene>
    <name evidence="2" type="ORF">T03_16909</name>
</gene>
<proteinExistence type="predicted"/>
<keyword evidence="1" id="KW-1133">Transmembrane helix</keyword>
<comment type="caution">
    <text evidence="2">The sequence shown here is derived from an EMBL/GenBank/DDBJ whole genome shotgun (WGS) entry which is preliminary data.</text>
</comment>
<accession>A0A0V1C331</accession>
<keyword evidence="1" id="KW-0472">Membrane</keyword>
<dbReference type="EMBL" id="JYDI01000970">
    <property type="protein sequence ID" value="KRY43685.1"/>
    <property type="molecule type" value="Genomic_DNA"/>
</dbReference>
<evidence type="ECO:0000313" key="2">
    <source>
        <dbReference type="EMBL" id="KRY43685.1"/>
    </source>
</evidence>
<keyword evidence="1" id="KW-0812">Transmembrane</keyword>
<sequence length="63" mass="7507">MEQRKCENADDTKQNKRRQVISLLEVIYVFALILMLFDIRHPYMPECGAKKCLRDLYFVKVGQ</sequence>
<organism evidence="2 3">
    <name type="scientific">Trichinella britovi</name>
    <name type="common">Parasitic roundworm</name>
    <dbReference type="NCBI Taxonomy" id="45882"/>
    <lineage>
        <taxon>Eukaryota</taxon>
        <taxon>Metazoa</taxon>
        <taxon>Ecdysozoa</taxon>
        <taxon>Nematoda</taxon>
        <taxon>Enoplea</taxon>
        <taxon>Dorylaimia</taxon>
        <taxon>Trichinellida</taxon>
        <taxon>Trichinellidae</taxon>
        <taxon>Trichinella</taxon>
    </lineage>
</organism>
<name>A0A0V1C331_TRIBR</name>
<dbReference type="Proteomes" id="UP000054653">
    <property type="component" value="Unassembled WGS sequence"/>
</dbReference>
<evidence type="ECO:0000256" key="1">
    <source>
        <dbReference type="SAM" id="Phobius"/>
    </source>
</evidence>
<evidence type="ECO:0000313" key="3">
    <source>
        <dbReference type="Proteomes" id="UP000054653"/>
    </source>
</evidence>
<dbReference type="AlphaFoldDB" id="A0A0V1C331"/>
<reference evidence="2 3" key="1">
    <citation type="submission" date="2015-01" db="EMBL/GenBank/DDBJ databases">
        <title>Evolution of Trichinella species and genotypes.</title>
        <authorList>
            <person name="Korhonen P.K."/>
            <person name="Edoardo P."/>
            <person name="Giuseppe L.R."/>
            <person name="Gasser R.B."/>
        </authorList>
    </citation>
    <scope>NUCLEOTIDE SEQUENCE [LARGE SCALE GENOMIC DNA]</scope>
    <source>
        <strain evidence="2">ISS120</strain>
    </source>
</reference>
<protein>
    <submittedName>
        <fullName evidence="2">Uncharacterized protein</fullName>
    </submittedName>
</protein>